<protein>
    <submittedName>
        <fullName evidence="2">Uncharacterized protein</fullName>
    </submittedName>
</protein>
<evidence type="ECO:0000313" key="3">
    <source>
        <dbReference type="Proteomes" id="UP000237105"/>
    </source>
</evidence>
<feature type="region of interest" description="Disordered" evidence="1">
    <location>
        <begin position="138"/>
        <end position="159"/>
    </location>
</feature>
<dbReference type="OrthoDB" id="1930729at2759"/>
<name>A0A2P5CQ90_PARAD</name>
<dbReference type="Proteomes" id="UP000237105">
    <property type="component" value="Unassembled WGS sequence"/>
</dbReference>
<dbReference type="EMBL" id="JXTB01000106">
    <property type="protein sequence ID" value="PON63200.1"/>
    <property type="molecule type" value="Genomic_DNA"/>
</dbReference>
<keyword evidence="3" id="KW-1185">Reference proteome</keyword>
<sequence>MVNISQNLYHSHFSLEKLKLKLKSYKPQKVIKQKHPRSPNSLLYRHRCLRARKMSLQKMDKNLKFGLDEFALMTTLNFGKDLDIVKLKSIFGSTRLREIYLNNGATARSDKLEAIFLNCEDKEDDLSSTGVEVVGIEGEQEDENKKKAPETKRATEEADIFDTPTDEAEEQPSDYLPHLYSFYTKLNTDIAELKVEMKANRVAVNDKLDRLLKMMEHIDVMANQPLLYRQCDNLKN</sequence>
<dbReference type="AlphaFoldDB" id="A0A2P5CQ90"/>
<accession>A0A2P5CQ90</accession>
<gene>
    <name evidence="2" type="ORF">PanWU01x14_132940</name>
</gene>
<proteinExistence type="predicted"/>
<feature type="compositionally biased region" description="Basic and acidic residues" evidence="1">
    <location>
        <begin position="143"/>
        <end position="156"/>
    </location>
</feature>
<evidence type="ECO:0000313" key="2">
    <source>
        <dbReference type="EMBL" id="PON63200.1"/>
    </source>
</evidence>
<evidence type="ECO:0000256" key="1">
    <source>
        <dbReference type="SAM" id="MobiDB-lite"/>
    </source>
</evidence>
<organism evidence="2 3">
    <name type="scientific">Parasponia andersonii</name>
    <name type="common">Sponia andersonii</name>
    <dbReference type="NCBI Taxonomy" id="3476"/>
    <lineage>
        <taxon>Eukaryota</taxon>
        <taxon>Viridiplantae</taxon>
        <taxon>Streptophyta</taxon>
        <taxon>Embryophyta</taxon>
        <taxon>Tracheophyta</taxon>
        <taxon>Spermatophyta</taxon>
        <taxon>Magnoliopsida</taxon>
        <taxon>eudicotyledons</taxon>
        <taxon>Gunneridae</taxon>
        <taxon>Pentapetalae</taxon>
        <taxon>rosids</taxon>
        <taxon>fabids</taxon>
        <taxon>Rosales</taxon>
        <taxon>Cannabaceae</taxon>
        <taxon>Parasponia</taxon>
    </lineage>
</organism>
<comment type="caution">
    <text evidence="2">The sequence shown here is derived from an EMBL/GenBank/DDBJ whole genome shotgun (WGS) entry which is preliminary data.</text>
</comment>
<reference evidence="3" key="1">
    <citation type="submission" date="2016-06" db="EMBL/GenBank/DDBJ databases">
        <title>Parallel loss of symbiosis genes in relatives of nitrogen-fixing non-legume Parasponia.</title>
        <authorList>
            <person name="Van Velzen R."/>
            <person name="Holmer R."/>
            <person name="Bu F."/>
            <person name="Rutten L."/>
            <person name="Van Zeijl A."/>
            <person name="Liu W."/>
            <person name="Santuari L."/>
            <person name="Cao Q."/>
            <person name="Sharma T."/>
            <person name="Shen D."/>
            <person name="Roswanjaya Y."/>
            <person name="Wardhani T."/>
            <person name="Kalhor M.S."/>
            <person name="Jansen J."/>
            <person name="Van den Hoogen J."/>
            <person name="Gungor B."/>
            <person name="Hartog M."/>
            <person name="Hontelez J."/>
            <person name="Verver J."/>
            <person name="Yang W.-C."/>
            <person name="Schijlen E."/>
            <person name="Repin R."/>
            <person name="Schilthuizen M."/>
            <person name="Schranz E."/>
            <person name="Heidstra R."/>
            <person name="Miyata K."/>
            <person name="Fedorova E."/>
            <person name="Kohlen W."/>
            <person name="Bisseling T."/>
            <person name="Smit S."/>
            <person name="Geurts R."/>
        </authorList>
    </citation>
    <scope>NUCLEOTIDE SEQUENCE [LARGE SCALE GENOMIC DNA]</scope>
    <source>
        <strain evidence="3">cv. WU1-14</strain>
    </source>
</reference>